<protein>
    <submittedName>
        <fullName evidence="1">Uncharacterized protein</fullName>
    </submittedName>
</protein>
<organism evidence="1">
    <name type="scientific">Anguilla anguilla</name>
    <name type="common">European freshwater eel</name>
    <name type="synonym">Muraena anguilla</name>
    <dbReference type="NCBI Taxonomy" id="7936"/>
    <lineage>
        <taxon>Eukaryota</taxon>
        <taxon>Metazoa</taxon>
        <taxon>Chordata</taxon>
        <taxon>Craniata</taxon>
        <taxon>Vertebrata</taxon>
        <taxon>Euteleostomi</taxon>
        <taxon>Actinopterygii</taxon>
        <taxon>Neopterygii</taxon>
        <taxon>Teleostei</taxon>
        <taxon>Anguilliformes</taxon>
        <taxon>Anguillidae</taxon>
        <taxon>Anguilla</taxon>
    </lineage>
</organism>
<reference evidence="1" key="2">
    <citation type="journal article" date="2015" name="Fish Shellfish Immunol.">
        <title>Early steps in the European eel (Anguilla anguilla)-Vibrio vulnificus interaction in the gills: Role of the RtxA13 toxin.</title>
        <authorList>
            <person name="Callol A."/>
            <person name="Pajuelo D."/>
            <person name="Ebbesson L."/>
            <person name="Teles M."/>
            <person name="MacKenzie S."/>
            <person name="Amaro C."/>
        </authorList>
    </citation>
    <scope>NUCLEOTIDE SEQUENCE</scope>
</reference>
<proteinExistence type="predicted"/>
<name>A0A0E9PX07_ANGAN</name>
<sequence>MFTVPHLPISDHSPIYQMCLRALLWSISTHIVI</sequence>
<accession>A0A0E9PX07</accession>
<dbReference type="EMBL" id="GBXM01099548">
    <property type="protein sequence ID" value="JAH09029.1"/>
    <property type="molecule type" value="Transcribed_RNA"/>
</dbReference>
<dbReference type="AlphaFoldDB" id="A0A0E9PX07"/>
<reference evidence="1" key="1">
    <citation type="submission" date="2014-11" db="EMBL/GenBank/DDBJ databases">
        <authorList>
            <person name="Amaro Gonzalez C."/>
        </authorList>
    </citation>
    <scope>NUCLEOTIDE SEQUENCE</scope>
</reference>
<evidence type="ECO:0000313" key="1">
    <source>
        <dbReference type="EMBL" id="JAH09029.1"/>
    </source>
</evidence>